<organism evidence="1 2">
    <name type="scientific">Anopheles minimus</name>
    <dbReference type="NCBI Taxonomy" id="112268"/>
    <lineage>
        <taxon>Eukaryota</taxon>
        <taxon>Metazoa</taxon>
        <taxon>Ecdysozoa</taxon>
        <taxon>Arthropoda</taxon>
        <taxon>Hexapoda</taxon>
        <taxon>Insecta</taxon>
        <taxon>Pterygota</taxon>
        <taxon>Neoptera</taxon>
        <taxon>Endopterygota</taxon>
        <taxon>Diptera</taxon>
        <taxon>Nematocera</taxon>
        <taxon>Culicoidea</taxon>
        <taxon>Culicidae</taxon>
        <taxon>Anophelinae</taxon>
        <taxon>Anopheles</taxon>
    </lineage>
</organism>
<name>A0A182WNC2_9DIPT</name>
<evidence type="ECO:0000313" key="2">
    <source>
        <dbReference type="Proteomes" id="UP000075920"/>
    </source>
</evidence>
<dbReference type="Proteomes" id="UP000075920">
    <property type="component" value="Unassembled WGS sequence"/>
</dbReference>
<accession>A0A182WNC2</accession>
<reference evidence="2" key="1">
    <citation type="submission" date="2013-03" db="EMBL/GenBank/DDBJ databases">
        <title>The Genome Sequence of Anopheles minimus MINIMUS1.</title>
        <authorList>
            <consortium name="The Broad Institute Genomics Platform"/>
            <person name="Neafsey D.E."/>
            <person name="Walton C."/>
            <person name="Walker B."/>
            <person name="Young S.K."/>
            <person name="Zeng Q."/>
            <person name="Gargeya S."/>
            <person name="Fitzgerald M."/>
            <person name="Haas B."/>
            <person name="Abouelleil A."/>
            <person name="Allen A.W."/>
            <person name="Alvarado L."/>
            <person name="Arachchi H.M."/>
            <person name="Berlin A.M."/>
            <person name="Chapman S.B."/>
            <person name="Gainer-Dewar J."/>
            <person name="Goldberg J."/>
            <person name="Griggs A."/>
            <person name="Gujja S."/>
            <person name="Hansen M."/>
            <person name="Howarth C."/>
            <person name="Imamovic A."/>
            <person name="Ireland A."/>
            <person name="Larimer J."/>
            <person name="McCowan C."/>
            <person name="Murphy C."/>
            <person name="Pearson M."/>
            <person name="Poon T.W."/>
            <person name="Priest M."/>
            <person name="Roberts A."/>
            <person name="Saif S."/>
            <person name="Shea T."/>
            <person name="Sisk P."/>
            <person name="Sykes S."/>
            <person name="Wortman J."/>
            <person name="Nusbaum C."/>
            <person name="Birren B."/>
        </authorList>
    </citation>
    <scope>NUCLEOTIDE SEQUENCE [LARGE SCALE GENOMIC DNA]</scope>
    <source>
        <strain evidence="2">MINIMUS1</strain>
    </source>
</reference>
<proteinExistence type="predicted"/>
<protein>
    <submittedName>
        <fullName evidence="1">Uncharacterized protein</fullName>
    </submittedName>
</protein>
<keyword evidence="2" id="KW-1185">Reference proteome</keyword>
<dbReference type="AlphaFoldDB" id="A0A182WNC2"/>
<dbReference type="EnsemblMetazoa" id="AMIN014216-RA">
    <property type="protein sequence ID" value="AMIN014216-PA"/>
    <property type="gene ID" value="AMIN014216"/>
</dbReference>
<evidence type="ECO:0000313" key="1">
    <source>
        <dbReference type="EnsemblMetazoa" id="AMIN014216-PA"/>
    </source>
</evidence>
<dbReference type="VEuPathDB" id="VectorBase:AMIN014216"/>
<sequence length="60" mass="6789">DSLRCVAIYNRFRREQTVLLRTRTKTHGVISAVMTSSQTPLHTVSAQCLVCRLLPNAFDI</sequence>
<reference evidence="1" key="2">
    <citation type="submission" date="2020-05" db="UniProtKB">
        <authorList>
            <consortium name="EnsemblMetazoa"/>
        </authorList>
    </citation>
    <scope>IDENTIFICATION</scope>
    <source>
        <strain evidence="1">MINIMUS1</strain>
    </source>
</reference>